<dbReference type="Proteomes" id="UP000640531">
    <property type="component" value="Unassembled WGS sequence"/>
</dbReference>
<accession>A0ABR8FED0</accession>
<evidence type="ECO:0008006" key="3">
    <source>
        <dbReference type="Google" id="ProtNLM"/>
    </source>
</evidence>
<sequence>MKERVKILRNVENKYVEATILPITPRHIEEIELIWKPQLKHNNCWDQNLDFRTYFQKGESDTKFYVLECNCMTQGVICLTSNYLSMLEPSKNLLYLNLLNVAPWNRLEIQDPPDFKGVGTTLTTFAVIHSINFGFQGRIGLHSVEKAEKFYEKMHFVNLGHDISYQNLKYLELPKDDAELVVLNYLLLCNLN</sequence>
<organism evidence="1 2">
    <name type="scientific">Anabaena lutea FACHB-196</name>
    <dbReference type="NCBI Taxonomy" id="2692881"/>
    <lineage>
        <taxon>Bacteria</taxon>
        <taxon>Bacillati</taxon>
        <taxon>Cyanobacteriota</taxon>
        <taxon>Cyanophyceae</taxon>
        <taxon>Nostocales</taxon>
        <taxon>Nostocaceae</taxon>
        <taxon>Anabaena</taxon>
    </lineage>
</organism>
<reference evidence="1 2" key="1">
    <citation type="journal article" date="2020" name="ISME J.">
        <title>Comparative genomics reveals insights into cyanobacterial evolution and habitat adaptation.</title>
        <authorList>
            <person name="Chen M.Y."/>
            <person name="Teng W.K."/>
            <person name="Zhao L."/>
            <person name="Hu C.X."/>
            <person name="Zhou Y.K."/>
            <person name="Han B.P."/>
            <person name="Song L.R."/>
            <person name="Shu W.S."/>
        </authorList>
    </citation>
    <scope>NUCLEOTIDE SEQUENCE [LARGE SCALE GENOMIC DNA]</scope>
    <source>
        <strain evidence="1 2">FACHB-196</strain>
    </source>
</reference>
<keyword evidence="2" id="KW-1185">Reference proteome</keyword>
<evidence type="ECO:0000313" key="1">
    <source>
        <dbReference type="EMBL" id="MBD2568338.1"/>
    </source>
</evidence>
<dbReference type="Gene3D" id="3.40.630.30">
    <property type="match status" value="1"/>
</dbReference>
<dbReference type="RefSeq" id="WP_190714171.1">
    <property type="nucleotide sequence ID" value="NZ_JACJST010000008.1"/>
</dbReference>
<protein>
    <recommendedName>
        <fullName evidence="3">N-acetyltransferase</fullName>
    </recommendedName>
</protein>
<dbReference type="EMBL" id="JACJST010000008">
    <property type="protein sequence ID" value="MBD2568338.1"/>
    <property type="molecule type" value="Genomic_DNA"/>
</dbReference>
<proteinExistence type="predicted"/>
<comment type="caution">
    <text evidence="1">The sequence shown here is derived from an EMBL/GenBank/DDBJ whole genome shotgun (WGS) entry which is preliminary data.</text>
</comment>
<gene>
    <name evidence="1" type="ORF">H6G59_10570</name>
</gene>
<name>A0ABR8FED0_9NOST</name>
<evidence type="ECO:0000313" key="2">
    <source>
        <dbReference type="Proteomes" id="UP000640531"/>
    </source>
</evidence>
<dbReference type="SUPFAM" id="SSF55729">
    <property type="entry name" value="Acyl-CoA N-acyltransferases (Nat)"/>
    <property type="match status" value="1"/>
</dbReference>
<dbReference type="InterPro" id="IPR016181">
    <property type="entry name" value="Acyl_CoA_acyltransferase"/>
</dbReference>